<reference evidence="1 2" key="1">
    <citation type="submission" date="2018-07" db="EMBL/GenBank/DDBJ databases">
        <title>Genome analysis of Runella aurantiaca.</title>
        <authorList>
            <person name="Yang X."/>
        </authorList>
    </citation>
    <scope>NUCLEOTIDE SEQUENCE [LARGE SCALE GENOMIC DNA]</scope>
    <source>
        <strain evidence="1 2">YX9</strain>
    </source>
</reference>
<name>A0A369IJJ7_9BACT</name>
<organism evidence="1 2">
    <name type="scientific">Runella aurantiaca</name>
    <dbReference type="NCBI Taxonomy" id="2282308"/>
    <lineage>
        <taxon>Bacteria</taxon>
        <taxon>Pseudomonadati</taxon>
        <taxon>Bacteroidota</taxon>
        <taxon>Cytophagia</taxon>
        <taxon>Cytophagales</taxon>
        <taxon>Spirosomataceae</taxon>
        <taxon>Runella</taxon>
    </lineage>
</organism>
<dbReference type="Proteomes" id="UP000253141">
    <property type="component" value="Unassembled WGS sequence"/>
</dbReference>
<dbReference type="RefSeq" id="WP_114459096.1">
    <property type="nucleotide sequence ID" value="NZ_QPIW01000001.1"/>
</dbReference>
<comment type="caution">
    <text evidence="1">The sequence shown here is derived from an EMBL/GenBank/DDBJ whole genome shotgun (WGS) entry which is preliminary data.</text>
</comment>
<evidence type="ECO:0000313" key="1">
    <source>
        <dbReference type="EMBL" id="RDB07553.1"/>
    </source>
</evidence>
<dbReference type="EMBL" id="QPIW01000001">
    <property type="protein sequence ID" value="RDB07553.1"/>
    <property type="molecule type" value="Genomic_DNA"/>
</dbReference>
<protein>
    <submittedName>
        <fullName evidence="1">Uncharacterized protein</fullName>
    </submittedName>
</protein>
<dbReference type="AlphaFoldDB" id="A0A369IJJ7"/>
<evidence type="ECO:0000313" key="2">
    <source>
        <dbReference type="Proteomes" id="UP000253141"/>
    </source>
</evidence>
<gene>
    <name evidence="1" type="ORF">DVG78_00345</name>
</gene>
<keyword evidence="2" id="KW-1185">Reference proteome</keyword>
<sequence length="63" mass="7702">MKRKITIYKNLNEPYEAMLQRGLHETPDERFVRFFEERAKFRAFMGIKKSLKRGIVIRKVSWI</sequence>
<accession>A0A369IJJ7</accession>
<proteinExistence type="predicted"/>